<dbReference type="InterPro" id="IPR036291">
    <property type="entry name" value="NAD(P)-bd_dom_sf"/>
</dbReference>
<keyword evidence="10" id="KW-0547">Nucleotide-binding</keyword>
<dbReference type="Pfam" id="PF02800">
    <property type="entry name" value="Gp_dh_C"/>
    <property type="match status" value="1"/>
</dbReference>
<evidence type="ECO:0000256" key="10">
    <source>
        <dbReference type="PIRSR" id="PIRSR000149-3"/>
    </source>
</evidence>
<evidence type="ECO:0000313" key="16">
    <source>
        <dbReference type="Proteomes" id="UP000008141"/>
    </source>
</evidence>
<dbReference type="GeneID" id="17358579"/>
<dbReference type="KEGG" id="cvr:CHLNCDRAFT_19087"/>
<dbReference type="PANTHER" id="PTHR10836:SF76">
    <property type="entry name" value="GLYCERALDEHYDE-3-PHOSPHATE DEHYDROGENASE-RELATED"/>
    <property type="match status" value="1"/>
</dbReference>
<organism evidence="16">
    <name type="scientific">Chlorella variabilis</name>
    <name type="common">Green alga</name>
    <dbReference type="NCBI Taxonomy" id="554065"/>
    <lineage>
        <taxon>Eukaryota</taxon>
        <taxon>Viridiplantae</taxon>
        <taxon>Chlorophyta</taxon>
        <taxon>core chlorophytes</taxon>
        <taxon>Trebouxiophyceae</taxon>
        <taxon>Chlorellales</taxon>
        <taxon>Chlorellaceae</taxon>
        <taxon>Chlorella clade</taxon>
        <taxon>Chlorella</taxon>
    </lineage>
</organism>
<dbReference type="InterPro" id="IPR006424">
    <property type="entry name" value="Glyceraldehyde-3-P_DH_1"/>
</dbReference>
<keyword evidence="4 13" id="KW-0560">Oxidoreductase</keyword>
<evidence type="ECO:0000256" key="13">
    <source>
        <dbReference type="RuleBase" id="RU361160"/>
    </source>
</evidence>
<dbReference type="EMBL" id="GL433836">
    <property type="protein sequence ID" value="EFN59056.1"/>
    <property type="molecule type" value="Genomic_DNA"/>
</dbReference>
<dbReference type="CDD" id="cd18126">
    <property type="entry name" value="GAPDH_I_C"/>
    <property type="match status" value="1"/>
</dbReference>
<dbReference type="eggNOG" id="KOG0657">
    <property type="taxonomic scope" value="Eukaryota"/>
</dbReference>
<proteinExistence type="inferred from homology"/>
<evidence type="ECO:0000313" key="15">
    <source>
        <dbReference type="EMBL" id="EFN59056.1"/>
    </source>
</evidence>
<comment type="function">
    <text evidence="7">Key enzyme in glycolysis that catalyzes the first step of the pathway by converting D-glyceraldehyde 3-phosphate (G3P) into 3-phospho-D-glyceroyl phosphate. Essential for the maintenance of cellular ATP levels and carbohydrate metabolism.</text>
</comment>
<evidence type="ECO:0000256" key="1">
    <source>
        <dbReference type="ARBA" id="ARBA00004869"/>
    </source>
</evidence>
<keyword evidence="6" id="KW-0324">Glycolysis</keyword>
<evidence type="ECO:0000256" key="7">
    <source>
        <dbReference type="ARBA" id="ARBA00025350"/>
    </source>
</evidence>
<dbReference type="RefSeq" id="XP_005851158.1">
    <property type="nucleotide sequence ID" value="XM_005851096.1"/>
</dbReference>
<dbReference type="SMART" id="SM00846">
    <property type="entry name" value="Gp_dh_N"/>
    <property type="match status" value="1"/>
</dbReference>
<dbReference type="PROSITE" id="PS00071">
    <property type="entry name" value="GAPDH"/>
    <property type="match status" value="1"/>
</dbReference>
<evidence type="ECO:0000256" key="8">
    <source>
        <dbReference type="PIRSR" id="PIRSR000149-1"/>
    </source>
</evidence>
<dbReference type="Pfam" id="PF00044">
    <property type="entry name" value="Gp_dh_N"/>
    <property type="match status" value="1"/>
</dbReference>
<dbReference type="GO" id="GO:0004365">
    <property type="term" value="F:glyceraldehyde-3-phosphate dehydrogenase (NAD+) (phosphorylating) activity"/>
    <property type="evidence" value="ECO:0007669"/>
    <property type="project" value="TreeGrafter"/>
</dbReference>
<dbReference type="InterPro" id="IPR020829">
    <property type="entry name" value="GlycerAld_3-P_DH_cat"/>
</dbReference>
<feature type="binding site" evidence="9">
    <location>
        <position position="213"/>
    </location>
    <ligand>
        <name>D-glyceraldehyde 3-phosphate</name>
        <dbReference type="ChEBI" id="CHEBI:59776"/>
    </ligand>
</feature>
<evidence type="ECO:0000256" key="4">
    <source>
        <dbReference type="ARBA" id="ARBA00023002"/>
    </source>
</evidence>
<dbReference type="AlphaFoldDB" id="E1Z4G5"/>
<evidence type="ECO:0000259" key="14">
    <source>
        <dbReference type="SMART" id="SM00846"/>
    </source>
</evidence>
<dbReference type="GO" id="GO:0005829">
    <property type="term" value="C:cytosol"/>
    <property type="evidence" value="ECO:0007669"/>
    <property type="project" value="TreeGrafter"/>
</dbReference>
<dbReference type="SUPFAM" id="SSF51735">
    <property type="entry name" value="NAD(P)-binding Rossmann-fold domains"/>
    <property type="match status" value="1"/>
</dbReference>
<dbReference type="GO" id="GO:0006096">
    <property type="term" value="P:glycolytic process"/>
    <property type="evidence" value="ECO:0007669"/>
    <property type="project" value="UniProtKB-KW"/>
</dbReference>
<evidence type="ECO:0000256" key="6">
    <source>
        <dbReference type="ARBA" id="ARBA00023152"/>
    </source>
</evidence>
<comment type="similarity">
    <text evidence="2 12">Belongs to the glyceraldehyde-3-phosphate dehydrogenase family.</text>
</comment>
<dbReference type="NCBIfam" id="TIGR01534">
    <property type="entry name" value="GAPDH-I"/>
    <property type="match status" value="1"/>
</dbReference>
<evidence type="ECO:0000256" key="11">
    <source>
        <dbReference type="PIRSR" id="PIRSR000149-4"/>
    </source>
</evidence>
<dbReference type="Gene3D" id="3.40.50.720">
    <property type="entry name" value="NAD(P)-binding Rossmann-like Domain"/>
    <property type="match status" value="1"/>
</dbReference>
<comment type="subunit">
    <text evidence="3">Homotetramer.</text>
</comment>
<dbReference type="GO" id="GO:0051287">
    <property type="term" value="F:NAD binding"/>
    <property type="evidence" value="ECO:0007669"/>
    <property type="project" value="InterPro"/>
</dbReference>
<evidence type="ECO:0000256" key="12">
    <source>
        <dbReference type="RuleBase" id="RU000397"/>
    </source>
</evidence>
<keyword evidence="5 10" id="KW-0520">NAD</keyword>
<dbReference type="PIRSF" id="PIRSF000149">
    <property type="entry name" value="GAP_DH"/>
    <property type="match status" value="1"/>
</dbReference>
<accession>E1Z4G5</accession>
<reference evidence="15 16" key="1">
    <citation type="journal article" date="2010" name="Plant Cell">
        <title>The Chlorella variabilis NC64A genome reveals adaptation to photosymbiosis, coevolution with viruses, and cryptic sex.</title>
        <authorList>
            <person name="Blanc G."/>
            <person name="Duncan G."/>
            <person name="Agarkova I."/>
            <person name="Borodovsky M."/>
            <person name="Gurnon J."/>
            <person name="Kuo A."/>
            <person name="Lindquist E."/>
            <person name="Lucas S."/>
            <person name="Pangilinan J."/>
            <person name="Polle J."/>
            <person name="Salamov A."/>
            <person name="Terry A."/>
            <person name="Yamada T."/>
            <person name="Dunigan D.D."/>
            <person name="Grigoriev I.V."/>
            <person name="Claverie J.M."/>
            <person name="Van Etten J.L."/>
        </authorList>
    </citation>
    <scope>NUCLEOTIDE SEQUENCE [LARGE SCALE GENOMIC DNA]</scope>
    <source>
        <strain evidence="15 16">NC64A</strain>
    </source>
</reference>
<evidence type="ECO:0000256" key="5">
    <source>
        <dbReference type="ARBA" id="ARBA00023027"/>
    </source>
</evidence>
<feature type="domain" description="Glyceraldehyde 3-phosphate dehydrogenase NAD(P) binding" evidence="14">
    <location>
        <begin position="35"/>
        <end position="183"/>
    </location>
</feature>
<feature type="active site" description="Nucleophile" evidence="8">
    <location>
        <position position="183"/>
    </location>
</feature>
<dbReference type="PRINTS" id="PR00078">
    <property type="entry name" value="G3PDHDRGNASE"/>
</dbReference>
<dbReference type="EC" id="1.2.1.-" evidence="13"/>
<keyword evidence="16" id="KW-1185">Reference proteome</keyword>
<dbReference type="OrthoDB" id="1152826at2759"/>
<dbReference type="FunFam" id="3.30.360.10:FF:000001">
    <property type="entry name" value="Glyceraldehyde-3-phosphate dehydrogenase"/>
    <property type="match status" value="1"/>
</dbReference>
<feature type="binding site" evidence="9">
    <location>
        <begin position="242"/>
        <end position="243"/>
    </location>
    <ligand>
        <name>D-glyceraldehyde 3-phosphate</name>
        <dbReference type="ChEBI" id="CHEBI:59776"/>
    </ligand>
</feature>
<dbReference type="GO" id="GO:0006006">
    <property type="term" value="P:glucose metabolic process"/>
    <property type="evidence" value="ECO:0007669"/>
    <property type="project" value="InterPro"/>
</dbReference>
<dbReference type="CDD" id="cd05214">
    <property type="entry name" value="GAPDH_I_N"/>
    <property type="match status" value="1"/>
</dbReference>
<dbReference type="InParanoid" id="E1Z4G5"/>
<dbReference type="InterPro" id="IPR020831">
    <property type="entry name" value="GlycerAld/Erythrose_P_DH"/>
</dbReference>
<evidence type="ECO:0000256" key="3">
    <source>
        <dbReference type="ARBA" id="ARBA00011881"/>
    </source>
</evidence>
<protein>
    <recommendedName>
        <fullName evidence="13">Glyceraldehyde-3-phosphate dehydrogenase</fullName>
        <ecNumber evidence="13">1.2.1.-</ecNumber>
    </recommendedName>
</protein>
<dbReference type="OMA" id="YGYTCNM"/>
<dbReference type="Proteomes" id="UP000008141">
    <property type="component" value="Unassembled WGS sequence"/>
</dbReference>
<dbReference type="PANTHER" id="PTHR10836">
    <property type="entry name" value="GLYCERALDEHYDE 3-PHOSPHATE DEHYDROGENASE"/>
    <property type="match status" value="1"/>
</dbReference>
<dbReference type="FunFam" id="3.40.50.720:FF:000266">
    <property type="entry name" value="Glyceraldehyde-3-phosphate dehydrogenase"/>
    <property type="match status" value="1"/>
</dbReference>
<evidence type="ECO:0000256" key="2">
    <source>
        <dbReference type="ARBA" id="ARBA00007406"/>
    </source>
</evidence>
<dbReference type="InterPro" id="IPR020830">
    <property type="entry name" value="GlycerAld_3-P_DH_AS"/>
</dbReference>
<dbReference type="InterPro" id="IPR020828">
    <property type="entry name" value="GlycerAld_3-P_DH_NAD(P)-bd"/>
</dbReference>
<feature type="site" description="Activates thiol group during catalysis" evidence="11">
    <location>
        <position position="210"/>
    </location>
</feature>
<feature type="binding site" evidence="10">
    <location>
        <begin position="44"/>
        <end position="45"/>
    </location>
    <ligand>
        <name>NAD(+)</name>
        <dbReference type="ChEBI" id="CHEBI:57540"/>
    </ligand>
</feature>
<feature type="binding site" evidence="10">
    <location>
        <position position="153"/>
    </location>
    <ligand>
        <name>NAD(+)</name>
        <dbReference type="ChEBI" id="CHEBI:57540"/>
    </ligand>
</feature>
<feature type="binding site" evidence="9">
    <location>
        <position position="265"/>
    </location>
    <ligand>
        <name>D-glyceraldehyde 3-phosphate</name>
        <dbReference type="ChEBI" id="CHEBI:59776"/>
    </ligand>
</feature>
<comment type="pathway">
    <text evidence="1">Carbohydrate degradation; glycolysis; pyruvate from D-glyceraldehyde 3-phosphate: step 1/5.</text>
</comment>
<sequence>MHGHCATLPSTLLSPACVQVVVPPSVASEGGKETVRVGINGFGRIGRLVMRAAMLHPGVEIVAVNDPFVDAEYMAYMLKYDSVHGRFPHDIHGDDTGLYIDGKKISVHAKLDAGEIPWGTSGADYVCESTGVYTTIDKASGHLKGGAKKVVISAPSADAPMFVVGVNHEKYEPSLKVVSNASCTTNCLAPLAKVVHDKYGIKEGLMTTVHATTATQKTVDGPSRKDWRGGRAAASNIIPSSTGAAKAVGKVLPALNGRLTGMAFRVPTPNVSVVDLTVNLETATSYEEIMAELKRASEEELKGILGFTSDSVVSTDFVGDTHSSIVDSGAGIMLSPTFVKLVSWYDNEFGYSMRMNDLISFMATVDAKV</sequence>
<dbReference type="STRING" id="554065.E1Z4G5"/>
<feature type="binding site" evidence="10">
    <location>
        <position position="347"/>
    </location>
    <ligand>
        <name>NAD(+)</name>
        <dbReference type="ChEBI" id="CHEBI:57540"/>
    </ligand>
</feature>
<dbReference type="SUPFAM" id="SSF55347">
    <property type="entry name" value="Glyceraldehyde-3-phosphate dehydrogenase-like, C-terminal domain"/>
    <property type="match status" value="1"/>
</dbReference>
<name>E1Z4G5_CHLVA</name>
<feature type="binding site" evidence="10">
    <location>
        <position position="66"/>
    </location>
    <ligand>
        <name>NAD(+)</name>
        <dbReference type="ChEBI" id="CHEBI:57540"/>
    </ligand>
</feature>
<gene>
    <name evidence="15" type="ORF">CHLNCDRAFT_19087</name>
</gene>
<feature type="binding site" evidence="9">
    <location>
        <begin position="182"/>
        <end position="184"/>
    </location>
    <ligand>
        <name>D-glyceraldehyde 3-phosphate</name>
        <dbReference type="ChEBI" id="CHEBI:59776"/>
    </ligand>
</feature>
<evidence type="ECO:0000256" key="9">
    <source>
        <dbReference type="PIRSR" id="PIRSR000149-2"/>
    </source>
</evidence>
<dbReference type="Gene3D" id="3.30.360.10">
    <property type="entry name" value="Dihydrodipicolinate Reductase, domain 2"/>
    <property type="match status" value="1"/>
</dbReference>
<dbReference type="FunCoup" id="E1Z4G5">
    <property type="interactions" value="1014"/>
</dbReference>
<dbReference type="GO" id="GO:0050661">
    <property type="term" value="F:NADP binding"/>
    <property type="evidence" value="ECO:0007669"/>
    <property type="project" value="InterPro"/>
</dbReference>